<keyword evidence="1" id="KW-1133">Transmembrane helix</keyword>
<dbReference type="EMBL" id="BJXX01000175">
    <property type="protein sequence ID" value="GEN36281.1"/>
    <property type="molecule type" value="Genomic_DNA"/>
</dbReference>
<name>A0A511VCY8_9BACL</name>
<keyword evidence="1" id="KW-0472">Membrane</keyword>
<gene>
    <name evidence="2" type="ORF">ADA01nite_37410</name>
</gene>
<protein>
    <recommendedName>
        <fullName evidence="4">Antitermination protein NusB</fullName>
    </recommendedName>
</protein>
<evidence type="ECO:0000256" key="1">
    <source>
        <dbReference type="SAM" id="Phobius"/>
    </source>
</evidence>
<proteinExistence type="predicted"/>
<dbReference type="Proteomes" id="UP000321157">
    <property type="component" value="Unassembled WGS sequence"/>
</dbReference>
<evidence type="ECO:0008006" key="4">
    <source>
        <dbReference type="Google" id="ProtNLM"/>
    </source>
</evidence>
<feature type="transmembrane region" description="Helical" evidence="1">
    <location>
        <begin position="30"/>
        <end position="48"/>
    </location>
</feature>
<comment type="caution">
    <text evidence="2">The sequence shown here is derived from an EMBL/GenBank/DDBJ whole genome shotgun (WGS) entry which is preliminary data.</text>
</comment>
<reference evidence="2 3" key="1">
    <citation type="submission" date="2019-07" db="EMBL/GenBank/DDBJ databases">
        <title>Whole genome shotgun sequence of Aneurinibacillus danicus NBRC 102444.</title>
        <authorList>
            <person name="Hosoyama A."/>
            <person name="Uohara A."/>
            <person name="Ohji S."/>
            <person name="Ichikawa N."/>
        </authorList>
    </citation>
    <scope>NUCLEOTIDE SEQUENCE [LARGE SCALE GENOMIC DNA]</scope>
    <source>
        <strain evidence="2 3">NBRC 102444</strain>
    </source>
</reference>
<dbReference type="AlphaFoldDB" id="A0A511VCY8"/>
<accession>A0A511VCY8</accession>
<organism evidence="2 3">
    <name type="scientific">Aneurinibacillus danicus</name>
    <dbReference type="NCBI Taxonomy" id="267746"/>
    <lineage>
        <taxon>Bacteria</taxon>
        <taxon>Bacillati</taxon>
        <taxon>Bacillota</taxon>
        <taxon>Bacilli</taxon>
        <taxon>Bacillales</taxon>
        <taxon>Paenibacillaceae</taxon>
        <taxon>Aneurinibacillus group</taxon>
        <taxon>Aneurinibacillus</taxon>
    </lineage>
</organism>
<evidence type="ECO:0000313" key="3">
    <source>
        <dbReference type="Proteomes" id="UP000321157"/>
    </source>
</evidence>
<keyword evidence="1" id="KW-0812">Transmembrane</keyword>
<sequence length="51" mass="5680">MENQFFVGWGTLALINAGLAQGKNRTGLNWFLLSLFLGPVATLILLFVEKR</sequence>
<keyword evidence="3" id="KW-1185">Reference proteome</keyword>
<evidence type="ECO:0000313" key="2">
    <source>
        <dbReference type="EMBL" id="GEN36281.1"/>
    </source>
</evidence>